<keyword evidence="6" id="KW-1185">Reference proteome</keyword>
<dbReference type="EMBL" id="AUPL01006408">
    <property type="protein sequence ID" value="ESL05927.1"/>
    <property type="molecule type" value="Genomic_DNA"/>
</dbReference>
<keyword evidence="2" id="KW-0677">Repeat</keyword>
<evidence type="ECO:0000256" key="3">
    <source>
        <dbReference type="SAM" id="Phobius"/>
    </source>
</evidence>
<sequence>MYPVMSLCGQKGQPSGICPFSHIPLLSFAGNFFRATPRLLLPAFVFFLVFLWVSIALHQVIVVQIQESPMQKNGTTGHPGKVFLAVEDVAHCLGDYQVFDVRYSLCDKMHGKESYCKSHLPGATFVDVDEDLSGPITIANGRHPLPDAAKFVEWCKARAIGSGKPALCYDDLGGAMGGCRMWWMLHSLGVEAYVLDGGFQAYHAAGLPLEVGFPKVMVQPLEKWPYGNSFKRALTIEEVPPNAVMVDARAASRFSSTVRPRCSDTLPGSIENAVSFPWDSFMQCKDQHKCLRPDEECRSIALKALEGVWEAIRGDISNCVFFCGSSVTATLNIAVLSHLGLGESFLYCGSWSQYSAQFAFSAARRIVENHGMFFKMISPNLDDNPAVTAVDAVAIVVEGAVEKQPDAEITAAVAHMRVGEKAQVFFKGGRVAVIETLLK</sequence>
<dbReference type="Gene3D" id="3.40.250.10">
    <property type="entry name" value="Rhodanese-like domain"/>
    <property type="match status" value="2"/>
</dbReference>
<keyword evidence="3" id="KW-0472">Membrane</keyword>
<dbReference type="Pfam" id="PF09122">
    <property type="entry name" value="DUF1930"/>
    <property type="match status" value="1"/>
</dbReference>
<dbReference type="InterPro" id="IPR001307">
    <property type="entry name" value="Thiosulphate_STrfase_CS"/>
</dbReference>
<dbReference type="OrthoDB" id="270167at2759"/>
<organism evidence="5 6">
    <name type="scientific">Trypanosoma rangeli SC58</name>
    <dbReference type="NCBI Taxonomy" id="429131"/>
    <lineage>
        <taxon>Eukaryota</taxon>
        <taxon>Discoba</taxon>
        <taxon>Euglenozoa</taxon>
        <taxon>Kinetoplastea</taxon>
        <taxon>Metakinetoplastina</taxon>
        <taxon>Trypanosomatida</taxon>
        <taxon>Trypanosomatidae</taxon>
        <taxon>Trypanosoma</taxon>
        <taxon>Herpetosoma</taxon>
    </lineage>
</organism>
<dbReference type="SMART" id="SM00450">
    <property type="entry name" value="RHOD"/>
    <property type="match status" value="2"/>
</dbReference>
<dbReference type="AlphaFoldDB" id="A0A061IY11"/>
<dbReference type="SUPFAM" id="SSF52821">
    <property type="entry name" value="Rhodanese/Cell cycle control phosphatase"/>
    <property type="match status" value="2"/>
</dbReference>
<evidence type="ECO:0000259" key="4">
    <source>
        <dbReference type="PROSITE" id="PS50206"/>
    </source>
</evidence>
<dbReference type="VEuPathDB" id="TriTrypDB:TRSC58_06408"/>
<proteinExistence type="predicted"/>
<evidence type="ECO:0000313" key="5">
    <source>
        <dbReference type="EMBL" id="ESL05927.1"/>
    </source>
</evidence>
<dbReference type="Gene3D" id="3.30.1670.10">
    <property type="entry name" value="3-mercaptopyruvate sulfurtransferase, domain 3"/>
    <property type="match status" value="1"/>
</dbReference>
<dbReference type="GO" id="GO:0004792">
    <property type="term" value="F:thiosulfate-cyanide sulfurtransferase activity"/>
    <property type="evidence" value="ECO:0007669"/>
    <property type="project" value="InterPro"/>
</dbReference>
<keyword evidence="3" id="KW-1133">Transmembrane helix</keyword>
<keyword evidence="5" id="KW-0670">Pyruvate</keyword>
<evidence type="ECO:0000256" key="1">
    <source>
        <dbReference type="ARBA" id="ARBA00022679"/>
    </source>
</evidence>
<dbReference type="Proteomes" id="UP000031737">
    <property type="component" value="Unassembled WGS sequence"/>
</dbReference>
<dbReference type="InterPro" id="IPR001763">
    <property type="entry name" value="Rhodanese-like_dom"/>
</dbReference>
<reference evidence="5 6" key="1">
    <citation type="submission" date="2013-07" db="EMBL/GenBank/DDBJ databases">
        <authorList>
            <person name="Stoco P.H."/>
            <person name="Wagner G."/>
            <person name="Gerber A."/>
            <person name="Zaha A."/>
            <person name="Thompson C."/>
            <person name="Bartholomeu D.C."/>
            <person name="Luckemeyer D.D."/>
            <person name="Bahia D."/>
            <person name="Loreto E."/>
            <person name="Prestes E.B."/>
            <person name="Lima F.M."/>
            <person name="Rodrigues-Luiz G."/>
            <person name="Vallejo G.A."/>
            <person name="Filho J.F."/>
            <person name="Monteiro K.M."/>
            <person name="Tyler K.M."/>
            <person name="de Almeida L.G."/>
            <person name="Ortiz M.F."/>
            <person name="Siervo M.A."/>
            <person name="de Moraes M.H."/>
            <person name="Cunha O.L."/>
            <person name="Mendonca-Neto R."/>
            <person name="Silva R."/>
            <person name="Teixeira S.M."/>
            <person name="Murta S.M."/>
            <person name="Sincero T.C."/>
            <person name="Mendes T.A."/>
            <person name="Urmenyi T.P."/>
            <person name="Silva V.G."/>
            <person name="da Rocha W.D."/>
            <person name="Andersson B."/>
            <person name="Romanha A.J."/>
            <person name="Steindel M."/>
            <person name="de Vasconcelos A.T."/>
            <person name="Grisard E.C."/>
        </authorList>
    </citation>
    <scope>NUCLEOTIDE SEQUENCE [LARGE SCALE GENOMIC DNA]</scope>
    <source>
        <strain evidence="5 6">SC58</strain>
    </source>
</reference>
<keyword evidence="3" id="KW-0812">Transmembrane</keyword>
<feature type="transmembrane region" description="Helical" evidence="3">
    <location>
        <begin position="39"/>
        <end position="61"/>
    </location>
</feature>
<feature type="domain" description="Rhodanese" evidence="4">
    <location>
        <begin position="239"/>
        <end position="359"/>
    </location>
</feature>
<keyword evidence="1 5" id="KW-0808">Transferase</keyword>
<accession>A0A061IY11</accession>
<dbReference type="InterPro" id="IPR045078">
    <property type="entry name" value="TST/MPST-like"/>
</dbReference>
<evidence type="ECO:0000313" key="6">
    <source>
        <dbReference type="Proteomes" id="UP000031737"/>
    </source>
</evidence>
<dbReference type="InterPro" id="IPR036873">
    <property type="entry name" value="Rhodanese-like_dom_sf"/>
</dbReference>
<dbReference type="PROSITE" id="PS00380">
    <property type="entry name" value="RHODANESE_1"/>
    <property type="match status" value="1"/>
</dbReference>
<dbReference type="PANTHER" id="PTHR11364">
    <property type="entry name" value="THIOSULFATE SULFERTANSFERASE"/>
    <property type="match status" value="1"/>
</dbReference>
<dbReference type="SUPFAM" id="SSF54534">
    <property type="entry name" value="FKBP-like"/>
    <property type="match status" value="1"/>
</dbReference>
<dbReference type="InterPro" id="IPR038457">
    <property type="entry name" value="SulfurTase_C_sf"/>
</dbReference>
<dbReference type="CDD" id="cd01448">
    <property type="entry name" value="TST_Repeat_1"/>
    <property type="match status" value="1"/>
</dbReference>
<gene>
    <name evidence="5" type="ORF">TRSC58_06408</name>
</gene>
<dbReference type="PANTHER" id="PTHR11364:SF27">
    <property type="entry name" value="SULFURTRANSFERASE"/>
    <property type="match status" value="1"/>
</dbReference>
<evidence type="ECO:0000256" key="2">
    <source>
        <dbReference type="ARBA" id="ARBA00022737"/>
    </source>
</evidence>
<dbReference type="PROSITE" id="PS50206">
    <property type="entry name" value="RHODANESE_3"/>
    <property type="match status" value="2"/>
</dbReference>
<dbReference type="InterPro" id="IPR015206">
    <property type="entry name" value="SulfurTase_C"/>
</dbReference>
<feature type="domain" description="Rhodanese" evidence="4">
    <location>
        <begin position="92"/>
        <end position="211"/>
    </location>
</feature>
<dbReference type="GO" id="GO:0005739">
    <property type="term" value="C:mitochondrion"/>
    <property type="evidence" value="ECO:0007669"/>
    <property type="project" value="TreeGrafter"/>
</dbReference>
<dbReference type="Pfam" id="PF00581">
    <property type="entry name" value="Rhodanese"/>
    <property type="match status" value="1"/>
</dbReference>
<name>A0A061IY11_TRYRA</name>
<protein>
    <submittedName>
        <fullName evidence="5">Mercaptopyruvate sulfurtransferase</fullName>
    </submittedName>
</protein>
<comment type="caution">
    <text evidence="5">The sequence shown here is derived from an EMBL/GenBank/DDBJ whole genome shotgun (WGS) entry which is preliminary data.</text>
</comment>